<dbReference type="PROSITE" id="PS50181">
    <property type="entry name" value="FBOX"/>
    <property type="match status" value="1"/>
</dbReference>
<dbReference type="Gene3D" id="1.20.1280.50">
    <property type="match status" value="1"/>
</dbReference>
<dbReference type="AlphaFoldDB" id="A0AAE0H762"/>
<accession>A0AAE0H762</accession>
<dbReference type="Gene3D" id="6.10.140.2040">
    <property type="match status" value="1"/>
</dbReference>
<comment type="caution">
    <text evidence="3">The sequence shown here is derived from an EMBL/GenBank/DDBJ whole genome shotgun (WGS) entry which is preliminary data.</text>
</comment>
<name>A0AAE0H762_9PEZI</name>
<evidence type="ECO:0000313" key="4">
    <source>
        <dbReference type="Proteomes" id="UP001278766"/>
    </source>
</evidence>
<dbReference type="RefSeq" id="XP_062654747.1">
    <property type="nucleotide sequence ID" value="XM_062807078.1"/>
</dbReference>
<sequence length="337" mass="36576">MASLPIAAGQDQGQQVPGHQDMGGRGADLDSTVGVQLIAKARRLSIISGPGREVEGFTGPADSDRPLASETPPCYSSPNTQPHAATLEERREDCPPATLATAALVTVTAAPSSSIAPARVRAHVVDGDVSVAGMSVVVAPRNPPQQLLDLPNEVLFHILGYLEVCDLLATSRTSHHLRSLSLAPYTHQTRLRRARTILPPLLTSPTRPSRAELVRRSIVLTRAAFASRRLDHRMASIRLARNLAARPSAESLVERCVLPAECLPRGAAHPVAPALVARKRAVEKERVKDGLRAWVGSVWKGEVGRREEGVRRWEERAGVGRVWRLRRFWEGVGKGEM</sequence>
<dbReference type="GeneID" id="87844026"/>
<dbReference type="SUPFAM" id="SSF81383">
    <property type="entry name" value="F-box domain"/>
    <property type="match status" value="1"/>
</dbReference>
<reference evidence="3" key="2">
    <citation type="submission" date="2023-06" db="EMBL/GenBank/DDBJ databases">
        <authorList>
            <consortium name="Lawrence Berkeley National Laboratory"/>
            <person name="Haridas S."/>
            <person name="Hensen N."/>
            <person name="Bonometti L."/>
            <person name="Westerberg I."/>
            <person name="Brannstrom I.O."/>
            <person name="Guillou S."/>
            <person name="Cros-Aarteil S."/>
            <person name="Calhoun S."/>
            <person name="Kuo A."/>
            <person name="Mondo S."/>
            <person name="Pangilinan J."/>
            <person name="Riley R."/>
            <person name="Labutti K."/>
            <person name="Andreopoulos B."/>
            <person name="Lipzen A."/>
            <person name="Chen C."/>
            <person name="Yanf M."/>
            <person name="Daum C."/>
            <person name="Ng V."/>
            <person name="Clum A."/>
            <person name="Steindorff A."/>
            <person name="Ohm R."/>
            <person name="Martin F."/>
            <person name="Silar P."/>
            <person name="Natvig D."/>
            <person name="Lalanne C."/>
            <person name="Gautier V."/>
            <person name="Ament-Velasquez S.L."/>
            <person name="Kruys A."/>
            <person name="Hutchinson M.I."/>
            <person name="Powell A.J."/>
            <person name="Barry K."/>
            <person name="Miller A.N."/>
            <person name="Grigoriev I.V."/>
            <person name="Debuchy R."/>
            <person name="Gladieux P."/>
            <person name="Thoren M.H."/>
            <person name="Johannesson H."/>
        </authorList>
    </citation>
    <scope>NUCLEOTIDE SEQUENCE</scope>
    <source>
        <strain evidence="3">CBS 168.71</strain>
    </source>
</reference>
<evidence type="ECO:0000313" key="3">
    <source>
        <dbReference type="EMBL" id="KAK3291233.1"/>
    </source>
</evidence>
<evidence type="ECO:0000259" key="2">
    <source>
        <dbReference type="PROSITE" id="PS50181"/>
    </source>
</evidence>
<keyword evidence="4" id="KW-1185">Reference proteome</keyword>
<dbReference type="Proteomes" id="UP001278766">
    <property type="component" value="Unassembled WGS sequence"/>
</dbReference>
<evidence type="ECO:0000256" key="1">
    <source>
        <dbReference type="SAM" id="MobiDB-lite"/>
    </source>
</evidence>
<dbReference type="Pfam" id="PF12937">
    <property type="entry name" value="F-box-like"/>
    <property type="match status" value="1"/>
</dbReference>
<feature type="region of interest" description="Disordered" evidence="1">
    <location>
        <begin position="50"/>
        <end position="82"/>
    </location>
</feature>
<dbReference type="EMBL" id="JAUEPN010000010">
    <property type="protein sequence ID" value="KAK3291233.1"/>
    <property type="molecule type" value="Genomic_DNA"/>
</dbReference>
<protein>
    <recommendedName>
        <fullName evidence="2">F-box domain-containing protein</fullName>
    </recommendedName>
</protein>
<feature type="region of interest" description="Disordered" evidence="1">
    <location>
        <begin position="1"/>
        <end position="28"/>
    </location>
</feature>
<organism evidence="3 4">
    <name type="scientific">Chaetomium fimeti</name>
    <dbReference type="NCBI Taxonomy" id="1854472"/>
    <lineage>
        <taxon>Eukaryota</taxon>
        <taxon>Fungi</taxon>
        <taxon>Dikarya</taxon>
        <taxon>Ascomycota</taxon>
        <taxon>Pezizomycotina</taxon>
        <taxon>Sordariomycetes</taxon>
        <taxon>Sordariomycetidae</taxon>
        <taxon>Sordariales</taxon>
        <taxon>Chaetomiaceae</taxon>
        <taxon>Chaetomium</taxon>
    </lineage>
</organism>
<dbReference type="SMART" id="SM00256">
    <property type="entry name" value="FBOX"/>
    <property type="match status" value="1"/>
</dbReference>
<reference evidence="3" key="1">
    <citation type="journal article" date="2023" name="Mol. Phylogenet. Evol.">
        <title>Genome-scale phylogeny and comparative genomics of the fungal order Sordariales.</title>
        <authorList>
            <person name="Hensen N."/>
            <person name="Bonometti L."/>
            <person name="Westerberg I."/>
            <person name="Brannstrom I.O."/>
            <person name="Guillou S."/>
            <person name="Cros-Aarteil S."/>
            <person name="Calhoun S."/>
            <person name="Haridas S."/>
            <person name="Kuo A."/>
            <person name="Mondo S."/>
            <person name="Pangilinan J."/>
            <person name="Riley R."/>
            <person name="LaButti K."/>
            <person name="Andreopoulos B."/>
            <person name="Lipzen A."/>
            <person name="Chen C."/>
            <person name="Yan M."/>
            <person name="Daum C."/>
            <person name="Ng V."/>
            <person name="Clum A."/>
            <person name="Steindorff A."/>
            <person name="Ohm R.A."/>
            <person name="Martin F."/>
            <person name="Silar P."/>
            <person name="Natvig D.O."/>
            <person name="Lalanne C."/>
            <person name="Gautier V."/>
            <person name="Ament-Velasquez S.L."/>
            <person name="Kruys A."/>
            <person name="Hutchinson M.I."/>
            <person name="Powell A.J."/>
            <person name="Barry K."/>
            <person name="Miller A.N."/>
            <person name="Grigoriev I.V."/>
            <person name="Debuchy R."/>
            <person name="Gladieux P."/>
            <person name="Hiltunen Thoren M."/>
            <person name="Johannesson H."/>
        </authorList>
    </citation>
    <scope>NUCLEOTIDE SEQUENCE</scope>
    <source>
        <strain evidence="3">CBS 168.71</strain>
    </source>
</reference>
<dbReference type="InterPro" id="IPR001810">
    <property type="entry name" value="F-box_dom"/>
</dbReference>
<proteinExistence type="predicted"/>
<dbReference type="CDD" id="cd09917">
    <property type="entry name" value="F-box_SF"/>
    <property type="match status" value="1"/>
</dbReference>
<feature type="domain" description="F-box" evidence="2">
    <location>
        <begin position="144"/>
        <end position="180"/>
    </location>
</feature>
<dbReference type="InterPro" id="IPR036047">
    <property type="entry name" value="F-box-like_dom_sf"/>
</dbReference>
<gene>
    <name evidence="3" type="ORF">B0H64DRAFT_44918</name>
</gene>